<keyword evidence="4 5" id="KW-0539">Nucleus</keyword>
<feature type="domain" description="HMG box" evidence="6">
    <location>
        <begin position="67"/>
        <end position="129"/>
    </location>
</feature>
<dbReference type="Proteomes" id="UP000245207">
    <property type="component" value="Unassembled WGS sequence"/>
</dbReference>
<comment type="subcellular location">
    <subcellularLocation>
        <location evidence="1">Nucleus</location>
    </subcellularLocation>
</comment>
<dbReference type="InterPro" id="IPR031061">
    <property type="entry name" value="HMGB_plant"/>
</dbReference>
<evidence type="ECO:0000313" key="8">
    <source>
        <dbReference type="Proteomes" id="UP000245207"/>
    </source>
</evidence>
<protein>
    <submittedName>
        <fullName evidence="7">HMG1/2-like protein</fullName>
    </submittedName>
</protein>
<dbReference type="PANTHER" id="PTHR46261:SF32">
    <property type="entry name" value="HIGH MOBILITY GROUP B PROTEIN 3-LIKE"/>
    <property type="match status" value="1"/>
</dbReference>
<name>A0A2U1PUC6_ARTAN</name>
<organism evidence="7 8">
    <name type="scientific">Artemisia annua</name>
    <name type="common">Sweet wormwood</name>
    <dbReference type="NCBI Taxonomy" id="35608"/>
    <lineage>
        <taxon>Eukaryota</taxon>
        <taxon>Viridiplantae</taxon>
        <taxon>Streptophyta</taxon>
        <taxon>Embryophyta</taxon>
        <taxon>Tracheophyta</taxon>
        <taxon>Spermatophyta</taxon>
        <taxon>Magnoliopsida</taxon>
        <taxon>eudicotyledons</taxon>
        <taxon>Gunneridae</taxon>
        <taxon>Pentapetalae</taxon>
        <taxon>asterids</taxon>
        <taxon>campanulids</taxon>
        <taxon>Asterales</taxon>
        <taxon>Asteraceae</taxon>
        <taxon>Asteroideae</taxon>
        <taxon>Anthemideae</taxon>
        <taxon>Artemisiinae</taxon>
        <taxon>Artemisia</taxon>
    </lineage>
</organism>
<dbReference type="SUPFAM" id="SSF47095">
    <property type="entry name" value="HMG-box"/>
    <property type="match status" value="1"/>
</dbReference>
<reference evidence="7 8" key="1">
    <citation type="journal article" date="2018" name="Mol. Plant">
        <title>The genome of Artemisia annua provides insight into the evolution of Asteraceae family and artemisinin biosynthesis.</title>
        <authorList>
            <person name="Shen Q."/>
            <person name="Zhang L."/>
            <person name="Liao Z."/>
            <person name="Wang S."/>
            <person name="Yan T."/>
            <person name="Shi P."/>
            <person name="Liu M."/>
            <person name="Fu X."/>
            <person name="Pan Q."/>
            <person name="Wang Y."/>
            <person name="Lv Z."/>
            <person name="Lu X."/>
            <person name="Zhang F."/>
            <person name="Jiang W."/>
            <person name="Ma Y."/>
            <person name="Chen M."/>
            <person name="Hao X."/>
            <person name="Li L."/>
            <person name="Tang Y."/>
            <person name="Lv G."/>
            <person name="Zhou Y."/>
            <person name="Sun X."/>
            <person name="Brodelius P.E."/>
            <person name="Rose J.K.C."/>
            <person name="Tang K."/>
        </authorList>
    </citation>
    <scope>NUCLEOTIDE SEQUENCE [LARGE SCALE GENOMIC DNA]</scope>
    <source>
        <strain evidence="8">cv. Huhao1</strain>
        <tissue evidence="7">Leaf</tissue>
    </source>
</reference>
<evidence type="ECO:0000256" key="4">
    <source>
        <dbReference type="ARBA" id="ARBA00023242"/>
    </source>
</evidence>
<dbReference type="STRING" id="35608.A0A2U1PUC6"/>
<dbReference type="GO" id="GO:0000785">
    <property type="term" value="C:chromatin"/>
    <property type="evidence" value="ECO:0007669"/>
    <property type="project" value="UniProtKB-ARBA"/>
</dbReference>
<evidence type="ECO:0000256" key="2">
    <source>
        <dbReference type="ARBA" id="ARBA00008774"/>
    </source>
</evidence>
<dbReference type="GO" id="GO:0005634">
    <property type="term" value="C:nucleus"/>
    <property type="evidence" value="ECO:0007669"/>
    <property type="project" value="UniProtKB-SubCell"/>
</dbReference>
<dbReference type="PROSITE" id="PS50118">
    <property type="entry name" value="HMG_BOX_2"/>
    <property type="match status" value="1"/>
</dbReference>
<evidence type="ECO:0000313" key="7">
    <source>
        <dbReference type="EMBL" id="PWA89359.1"/>
    </source>
</evidence>
<keyword evidence="8" id="KW-1185">Reference proteome</keyword>
<dbReference type="AlphaFoldDB" id="A0A2U1PUC6"/>
<dbReference type="InterPro" id="IPR009071">
    <property type="entry name" value="HMG_box_dom"/>
</dbReference>
<dbReference type="OrthoDB" id="1919336at2759"/>
<dbReference type="Pfam" id="PF00505">
    <property type="entry name" value="HMG_box"/>
    <property type="match status" value="1"/>
</dbReference>
<dbReference type="PANTHER" id="PTHR46261">
    <property type="entry name" value="HIGH MOBILITY GROUP B PROTEIN 4-RELATED"/>
    <property type="match status" value="1"/>
</dbReference>
<evidence type="ECO:0000256" key="1">
    <source>
        <dbReference type="ARBA" id="ARBA00004123"/>
    </source>
</evidence>
<gene>
    <name evidence="7" type="ORF">CTI12_AA111720</name>
</gene>
<comment type="caution">
    <text evidence="7">The sequence shown here is derived from an EMBL/GenBank/DDBJ whole genome shotgun (WGS) entry which is preliminary data.</text>
</comment>
<dbReference type="GO" id="GO:0006325">
    <property type="term" value="P:chromatin organization"/>
    <property type="evidence" value="ECO:0007669"/>
    <property type="project" value="UniProtKB-ARBA"/>
</dbReference>
<dbReference type="GO" id="GO:0003682">
    <property type="term" value="F:chromatin binding"/>
    <property type="evidence" value="ECO:0007669"/>
    <property type="project" value="UniProtKB-ARBA"/>
</dbReference>
<evidence type="ECO:0000259" key="6">
    <source>
        <dbReference type="PROSITE" id="PS50118"/>
    </source>
</evidence>
<dbReference type="GO" id="GO:0003677">
    <property type="term" value="F:DNA binding"/>
    <property type="evidence" value="ECO:0007669"/>
    <property type="project" value="UniProtKB-UniRule"/>
</dbReference>
<evidence type="ECO:0000256" key="5">
    <source>
        <dbReference type="PROSITE-ProRule" id="PRU00267"/>
    </source>
</evidence>
<dbReference type="GO" id="GO:0030527">
    <property type="term" value="F:structural constituent of chromatin"/>
    <property type="evidence" value="ECO:0007669"/>
    <property type="project" value="UniProtKB-ARBA"/>
</dbReference>
<accession>A0A2U1PUC6</accession>
<dbReference type="EMBL" id="PKPP01000727">
    <property type="protein sequence ID" value="PWA89359.1"/>
    <property type="molecule type" value="Genomic_DNA"/>
</dbReference>
<dbReference type="SMART" id="SM00398">
    <property type="entry name" value="HMG"/>
    <property type="match status" value="1"/>
</dbReference>
<proteinExistence type="inferred from homology"/>
<keyword evidence="3 5" id="KW-0238">DNA-binding</keyword>
<dbReference type="InterPro" id="IPR036910">
    <property type="entry name" value="HMG_box_dom_sf"/>
</dbReference>
<sequence>MAAATNNLHNAIIPAEIDHDWGAEVLLSPTETIPADTDYDWAHVQDVIVKKITKAKVIKKEKAPGAPKRPPSAFFEGFKENFPDNKSVVVVAKEGGAKWKAMSESEKAPYVEKAASKKEEYAIALKLHNFELNTAMFIEIEWRSVVFFESVELVIRIGDGIGDIIAMICIMYHTCLGETLNDLIQMKNSTKKRMQEALTLAKVMASSQAKVSRRVLKLKRGPRRCPRRGPRRCEVLLEARP</sequence>
<dbReference type="Gene3D" id="1.10.30.10">
    <property type="entry name" value="High mobility group box domain"/>
    <property type="match status" value="1"/>
</dbReference>
<evidence type="ECO:0000256" key="3">
    <source>
        <dbReference type="ARBA" id="ARBA00023125"/>
    </source>
</evidence>
<comment type="similarity">
    <text evidence="2">Belongs to the HMGB family.</text>
</comment>
<dbReference type="CDD" id="cd22005">
    <property type="entry name" value="HMG-box_AtHMGB1-like"/>
    <property type="match status" value="1"/>
</dbReference>
<feature type="DNA-binding region" description="HMG box" evidence="5">
    <location>
        <begin position="67"/>
        <end position="129"/>
    </location>
</feature>